<proteinExistence type="predicted"/>
<protein>
    <submittedName>
        <fullName evidence="1">Uncharacterized protein</fullName>
    </submittedName>
</protein>
<reference evidence="1 2" key="1">
    <citation type="submission" date="2017-09" db="EMBL/GenBank/DDBJ databases">
        <authorList>
            <person name="Lee N."/>
            <person name="Cho B.-K."/>
        </authorList>
    </citation>
    <scope>NUCLEOTIDE SEQUENCE [LARGE SCALE GENOMIC DNA]</scope>
    <source>
        <strain evidence="1 2">ATCC 13740</strain>
    </source>
</reference>
<dbReference type="EMBL" id="CP023694">
    <property type="protein sequence ID" value="QEV24005.1"/>
    <property type="molecule type" value="Genomic_DNA"/>
</dbReference>
<dbReference type="AlphaFoldDB" id="A0A5J6I5B0"/>
<sequence length="311" mass="34092">MNADEFNALYEVGTPVVAYPSIRPEHPVAVAYQQRVRDGRCFGTTDPCRRLVTRTRTPAWTLGHAAPVVSVDGYAGGIILEHVDVISEDEFAKARAEETAAAVAAQGALPVPVGDQPQPLDDQRLAEIAARVDAASQGPWKVCEDYSDVLDGDGHQIVSHFHDADGQFTAHARQDVPALLAEVQRLNAELAKYVGNEPTLAEEMEYLSRCLNAVRDLCDATEKQATKWENPLPVPEWVEQVRAATDGVRPDDPNDNRHRIFVDGKGNGWISVCSDEGTEWVVPIQPAAHVEQDVKDIADETGSLREIGRCW</sequence>
<dbReference type="KEGG" id="scoe:CP976_07485"/>
<name>A0A5J6I5B0_STRC4</name>
<dbReference type="Proteomes" id="UP000326598">
    <property type="component" value="Chromosome"/>
</dbReference>
<organism evidence="1 2">
    <name type="scientific">Streptomyces coeruleorubidus</name>
    <dbReference type="NCBI Taxonomy" id="116188"/>
    <lineage>
        <taxon>Bacteria</taxon>
        <taxon>Bacillati</taxon>
        <taxon>Actinomycetota</taxon>
        <taxon>Actinomycetes</taxon>
        <taxon>Kitasatosporales</taxon>
        <taxon>Streptomycetaceae</taxon>
        <taxon>Streptomyces</taxon>
    </lineage>
</organism>
<dbReference type="RefSeq" id="WP_150479625.1">
    <property type="nucleotide sequence ID" value="NZ_BMTB01000010.1"/>
</dbReference>
<accession>A0A5J6I5B0</accession>
<evidence type="ECO:0000313" key="2">
    <source>
        <dbReference type="Proteomes" id="UP000326598"/>
    </source>
</evidence>
<gene>
    <name evidence="1" type="ORF">CP976_07485</name>
</gene>
<dbReference type="GeneID" id="91415925"/>
<evidence type="ECO:0000313" key="1">
    <source>
        <dbReference type="EMBL" id="QEV24005.1"/>
    </source>
</evidence>